<feature type="transmembrane region" description="Helical" evidence="1">
    <location>
        <begin position="26"/>
        <end position="49"/>
    </location>
</feature>
<keyword evidence="1" id="KW-0812">Transmembrane</keyword>
<accession>A0A3P7N794</accession>
<dbReference type="AlphaFoldDB" id="A0A3P7N794"/>
<evidence type="ECO:0000313" key="3">
    <source>
        <dbReference type="Proteomes" id="UP000271889"/>
    </source>
</evidence>
<dbReference type="Proteomes" id="UP000271889">
    <property type="component" value="Unassembled WGS sequence"/>
</dbReference>
<evidence type="ECO:0000313" key="2">
    <source>
        <dbReference type="EMBL" id="VDN38434.1"/>
    </source>
</evidence>
<dbReference type="EMBL" id="UYRV01134441">
    <property type="protein sequence ID" value="VDN38434.1"/>
    <property type="molecule type" value="Genomic_DNA"/>
</dbReference>
<proteinExistence type="predicted"/>
<name>A0A3P7N794_CYLGO</name>
<protein>
    <submittedName>
        <fullName evidence="2">Uncharacterized protein</fullName>
    </submittedName>
</protein>
<feature type="transmembrane region" description="Helical" evidence="1">
    <location>
        <begin position="61"/>
        <end position="82"/>
    </location>
</feature>
<gene>
    <name evidence="2" type="ORF">CGOC_LOCUS13735</name>
</gene>
<keyword evidence="3" id="KW-1185">Reference proteome</keyword>
<sequence length="105" mass="10653">MPALARRWHRSGTCEISRNPETYSGISAGCCAGVLVVYGVVEAVVGILVVSVNTEVDGTGVVVDGVAVIVVGLIVVVELDCGNDVVLRFGMRVAGAPGVSVISGI</sequence>
<keyword evidence="1" id="KW-1133">Transmembrane helix</keyword>
<organism evidence="2 3">
    <name type="scientific">Cylicostephanus goldi</name>
    <name type="common">Nematode worm</name>
    <dbReference type="NCBI Taxonomy" id="71465"/>
    <lineage>
        <taxon>Eukaryota</taxon>
        <taxon>Metazoa</taxon>
        <taxon>Ecdysozoa</taxon>
        <taxon>Nematoda</taxon>
        <taxon>Chromadorea</taxon>
        <taxon>Rhabditida</taxon>
        <taxon>Rhabditina</taxon>
        <taxon>Rhabditomorpha</taxon>
        <taxon>Strongyloidea</taxon>
        <taxon>Strongylidae</taxon>
        <taxon>Cylicostephanus</taxon>
    </lineage>
</organism>
<keyword evidence="1" id="KW-0472">Membrane</keyword>
<evidence type="ECO:0000256" key="1">
    <source>
        <dbReference type="SAM" id="Phobius"/>
    </source>
</evidence>
<reference evidence="2 3" key="1">
    <citation type="submission" date="2018-11" db="EMBL/GenBank/DDBJ databases">
        <authorList>
            <consortium name="Pathogen Informatics"/>
        </authorList>
    </citation>
    <scope>NUCLEOTIDE SEQUENCE [LARGE SCALE GENOMIC DNA]</scope>
</reference>